<sequence length="173" mass="20483">MEKNKRIEIIKKCMDDYTKYSEICMKEILGIFEKRKIQPVVAYQILNRLTETMEKTEPKLKLARMITERIIKKIKQRGEPIPEVRMVTLARQKNREWLKGHKANVWACGMEKTRNDIKTKCEDCGGVCYRSRDKDKDMIKKGAKKICIRCIVTKPKYAKNLNREQRDIMEDGI</sequence>
<reference evidence="1" key="1">
    <citation type="journal article" date="2015" name="Nature">
        <title>Complex archaea that bridge the gap between prokaryotes and eukaryotes.</title>
        <authorList>
            <person name="Spang A."/>
            <person name="Saw J.H."/>
            <person name="Jorgensen S.L."/>
            <person name="Zaremba-Niedzwiedzka K."/>
            <person name="Martijn J."/>
            <person name="Lind A.E."/>
            <person name="van Eijk R."/>
            <person name="Schleper C."/>
            <person name="Guy L."/>
            <person name="Ettema T.J."/>
        </authorList>
    </citation>
    <scope>NUCLEOTIDE SEQUENCE</scope>
</reference>
<evidence type="ECO:0000313" key="1">
    <source>
        <dbReference type="EMBL" id="KKN27635.1"/>
    </source>
</evidence>
<gene>
    <name evidence="1" type="ORF">LCGC14_0862720</name>
</gene>
<protein>
    <submittedName>
        <fullName evidence="1">Uncharacterized protein</fullName>
    </submittedName>
</protein>
<comment type="caution">
    <text evidence="1">The sequence shown here is derived from an EMBL/GenBank/DDBJ whole genome shotgun (WGS) entry which is preliminary data.</text>
</comment>
<dbReference type="EMBL" id="LAZR01002621">
    <property type="protein sequence ID" value="KKN27635.1"/>
    <property type="molecule type" value="Genomic_DNA"/>
</dbReference>
<dbReference type="AlphaFoldDB" id="A0A0F9P6W4"/>
<name>A0A0F9P6W4_9ZZZZ</name>
<accession>A0A0F9P6W4</accession>
<proteinExistence type="predicted"/>
<organism evidence="1">
    <name type="scientific">marine sediment metagenome</name>
    <dbReference type="NCBI Taxonomy" id="412755"/>
    <lineage>
        <taxon>unclassified sequences</taxon>
        <taxon>metagenomes</taxon>
        <taxon>ecological metagenomes</taxon>
    </lineage>
</organism>